<reference evidence="2 3" key="1">
    <citation type="journal article" date="2016" name="Genome Announc.">
        <title>Draft Genome Sequences of Five Rapidly Growing Mycobacterium Species, M. thermoresistibile, M. fortuitum subsp. acetamidolyticum, M. canariasense, M. brisbanense, and M. novocastrense.</title>
        <authorList>
            <person name="Katahira K."/>
            <person name="Ogura Y."/>
            <person name="Gotoh Y."/>
            <person name="Hayashi T."/>
        </authorList>
    </citation>
    <scope>NUCLEOTIDE SEQUENCE [LARGE SCALE GENOMIC DNA]</scope>
    <source>
        <strain evidence="2 3">JCM6368</strain>
    </source>
</reference>
<evidence type="ECO:0000313" key="3">
    <source>
        <dbReference type="Proteomes" id="UP000069705"/>
    </source>
</evidence>
<feature type="domain" description="PE" evidence="1">
    <location>
        <begin position="11"/>
        <end position="93"/>
    </location>
</feature>
<reference evidence="3" key="2">
    <citation type="submission" date="2016-02" db="EMBL/GenBank/DDBJ databases">
        <title>Draft genome sequence of five rapidly growing Mycobacterium species.</title>
        <authorList>
            <person name="Katahira K."/>
            <person name="Gotou Y."/>
            <person name="Iida K."/>
            <person name="Ogura Y."/>
            <person name="Hayashi T."/>
        </authorList>
    </citation>
    <scope>NUCLEOTIDE SEQUENCE [LARGE SCALE GENOMIC DNA]</scope>
    <source>
        <strain evidence="3">JCM6368</strain>
    </source>
</reference>
<organism evidence="2 3">
    <name type="scientific">Mycolicibacterium fortuitum subsp. acetamidolyticum</name>
    <dbReference type="NCBI Taxonomy" id="144550"/>
    <lineage>
        <taxon>Bacteria</taxon>
        <taxon>Bacillati</taxon>
        <taxon>Actinomycetota</taxon>
        <taxon>Actinomycetes</taxon>
        <taxon>Mycobacteriales</taxon>
        <taxon>Mycobacteriaceae</taxon>
        <taxon>Mycolicibacterium</taxon>
    </lineage>
</organism>
<comment type="caution">
    <text evidence="2">The sequence shown here is derived from an EMBL/GenBank/DDBJ whole genome shotgun (WGS) entry which is preliminary data.</text>
</comment>
<protein>
    <submittedName>
        <fullName evidence="2">PE-like protein</fullName>
    </submittedName>
</protein>
<dbReference type="EMBL" id="BCSZ01000025">
    <property type="protein sequence ID" value="GAT02576.1"/>
    <property type="molecule type" value="Genomic_DNA"/>
</dbReference>
<dbReference type="InterPro" id="IPR000084">
    <property type="entry name" value="PE-PGRS_N"/>
</dbReference>
<evidence type="ECO:0000259" key="1">
    <source>
        <dbReference type="Pfam" id="PF00934"/>
    </source>
</evidence>
<dbReference type="Proteomes" id="UP000069705">
    <property type="component" value="Unassembled WGS sequence"/>
</dbReference>
<dbReference type="RefSeq" id="WP_061263671.1">
    <property type="nucleotide sequence ID" value="NZ_BCSZ01000025.1"/>
</dbReference>
<name>A0A117IEE6_MYCFO</name>
<dbReference type="Pfam" id="PF00934">
    <property type="entry name" value="PE"/>
    <property type="match status" value="1"/>
</dbReference>
<dbReference type="AlphaFoldDB" id="A0A117IEE6"/>
<proteinExistence type="predicted"/>
<dbReference type="Gene3D" id="1.10.287.850">
    <property type="entry name" value="HP0062-like domain"/>
    <property type="match status" value="1"/>
</dbReference>
<gene>
    <name evidence="2" type="ORF">RMCFA_2688</name>
</gene>
<evidence type="ECO:0000313" key="2">
    <source>
        <dbReference type="EMBL" id="GAT02576.1"/>
    </source>
</evidence>
<accession>A0A117IEE6</accession>
<sequence>MTALILDEGGVMQAGAQLIANGVQGVSVQTATLAPALAVVPAGMDEVSAAASTGHAAYTSAWQVINAFMNQEIVRLGGALFESVAAYQASDTAGAATI</sequence>